<dbReference type="GO" id="GO:0009755">
    <property type="term" value="P:hormone-mediated signaling pathway"/>
    <property type="evidence" value="ECO:0007669"/>
    <property type="project" value="TreeGrafter"/>
</dbReference>
<dbReference type="InterPro" id="IPR050234">
    <property type="entry name" value="Nuclear_hormone_rcpt_NR1"/>
</dbReference>
<comment type="similarity">
    <text evidence="2">Belongs to the nuclear hormone receptor family. NR1 subfamily.</text>
</comment>
<proteinExistence type="inferred from homology"/>
<dbReference type="GO" id="GO:0004879">
    <property type="term" value="F:nuclear receptor activity"/>
    <property type="evidence" value="ECO:0007669"/>
    <property type="project" value="InterPro"/>
</dbReference>
<feature type="compositionally biased region" description="Polar residues" evidence="11">
    <location>
        <begin position="648"/>
        <end position="657"/>
    </location>
</feature>
<feature type="region of interest" description="Disordered" evidence="11">
    <location>
        <begin position="631"/>
        <end position="681"/>
    </location>
</feature>
<evidence type="ECO:0000259" key="12">
    <source>
        <dbReference type="PROSITE" id="PS51030"/>
    </source>
</evidence>
<keyword evidence="10" id="KW-0539">Nucleus</keyword>
<feature type="region of interest" description="Disordered" evidence="11">
    <location>
        <begin position="1111"/>
        <end position="1198"/>
    </location>
</feature>
<dbReference type="Gene3D" id="1.10.565.10">
    <property type="entry name" value="Retinoid X Receptor"/>
    <property type="match status" value="1"/>
</dbReference>
<comment type="caution">
    <text evidence="14">The sequence shown here is derived from an EMBL/GenBank/DDBJ whole genome shotgun (WGS) entry which is preliminary data.</text>
</comment>
<evidence type="ECO:0000256" key="5">
    <source>
        <dbReference type="ARBA" id="ARBA00022833"/>
    </source>
</evidence>
<feature type="compositionally biased region" description="Low complexity" evidence="11">
    <location>
        <begin position="631"/>
        <end position="647"/>
    </location>
</feature>
<dbReference type="InterPro" id="IPR001628">
    <property type="entry name" value="Znf_hrmn_rcpt"/>
</dbReference>
<evidence type="ECO:0000256" key="11">
    <source>
        <dbReference type="SAM" id="MobiDB-lite"/>
    </source>
</evidence>
<feature type="domain" description="Nuclear receptor" evidence="12">
    <location>
        <begin position="48"/>
        <end position="124"/>
    </location>
</feature>
<dbReference type="Pfam" id="PF00104">
    <property type="entry name" value="Hormone_recep"/>
    <property type="match status" value="1"/>
</dbReference>
<keyword evidence="4" id="KW-0863">Zinc-finger</keyword>
<feature type="region of interest" description="Disordered" evidence="11">
    <location>
        <begin position="736"/>
        <end position="760"/>
    </location>
</feature>
<dbReference type="GO" id="GO:0030154">
    <property type="term" value="P:cell differentiation"/>
    <property type="evidence" value="ECO:0007669"/>
    <property type="project" value="TreeGrafter"/>
</dbReference>
<name>A0AAD9JJ02_9ANNE</name>
<feature type="region of interest" description="Disordered" evidence="11">
    <location>
        <begin position="817"/>
        <end position="867"/>
    </location>
</feature>
<dbReference type="SUPFAM" id="SSF48508">
    <property type="entry name" value="Nuclear receptor ligand-binding domain"/>
    <property type="match status" value="1"/>
</dbReference>
<dbReference type="PROSITE" id="PS00031">
    <property type="entry name" value="NUCLEAR_REC_DBD_1"/>
    <property type="match status" value="1"/>
</dbReference>
<keyword evidence="3" id="KW-0479">Metal-binding</keyword>
<organism evidence="14 15">
    <name type="scientific">Paralvinella palmiformis</name>
    <dbReference type="NCBI Taxonomy" id="53620"/>
    <lineage>
        <taxon>Eukaryota</taxon>
        <taxon>Metazoa</taxon>
        <taxon>Spiralia</taxon>
        <taxon>Lophotrochozoa</taxon>
        <taxon>Annelida</taxon>
        <taxon>Polychaeta</taxon>
        <taxon>Sedentaria</taxon>
        <taxon>Canalipalpata</taxon>
        <taxon>Terebellida</taxon>
        <taxon>Terebelliformia</taxon>
        <taxon>Alvinellidae</taxon>
        <taxon>Paralvinella</taxon>
    </lineage>
</organism>
<feature type="compositionally biased region" description="Polar residues" evidence="11">
    <location>
        <begin position="933"/>
        <end position="946"/>
    </location>
</feature>
<evidence type="ECO:0000256" key="7">
    <source>
        <dbReference type="ARBA" id="ARBA00023125"/>
    </source>
</evidence>
<keyword evidence="8" id="KW-0804">Transcription</keyword>
<feature type="region of interest" description="Disordered" evidence="11">
    <location>
        <begin position="700"/>
        <end position="720"/>
    </location>
</feature>
<dbReference type="InterPro" id="IPR001723">
    <property type="entry name" value="Nuclear_hrmn_rcpt"/>
</dbReference>
<evidence type="ECO:0000256" key="1">
    <source>
        <dbReference type="ARBA" id="ARBA00004496"/>
    </source>
</evidence>
<dbReference type="GO" id="GO:0000978">
    <property type="term" value="F:RNA polymerase II cis-regulatory region sequence-specific DNA binding"/>
    <property type="evidence" value="ECO:0007669"/>
    <property type="project" value="TreeGrafter"/>
</dbReference>
<feature type="compositionally biased region" description="Basic and acidic residues" evidence="11">
    <location>
        <begin position="700"/>
        <end position="718"/>
    </location>
</feature>
<accession>A0AAD9JJ02</accession>
<protein>
    <submittedName>
        <fullName evidence="14">Uncharacterized protein</fullName>
    </submittedName>
</protein>
<dbReference type="PRINTS" id="PR00398">
    <property type="entry name" value="STRDHORMONER"/>
</dbReference>
<dbReference type="Gene3D" id="3.30.50.10">
    <property type="entry name" value="Erythroid Transcription Factor GATA-1, subunit A"/>
    <property type="match status" value="1"/>
</dbReference>
<dbReference type="Proteomes" id="UP001208570">
    <property type="component" value="Unassembled WGS sequence"/>
</dbReference>
<dbReference type="GO" id="GO:0008270">
    <property type="term" value="F:zinc ion binding"/>
    <property type="evidence" value="ECO:0007669"/>
    <property type="project" value="UniProtKB-KW"/>
</dbReference>
<evidence type="ECO:0000313" key="14">
    <source>
        <dbReference type="EMBL" id="KAK2153572.1"/>
    </source>
</evidence>
<evidence type="ECO:0000256" key="3">
    <source>
        <dbReference type="ARBA" id="ARBA00022723"/>
    </source>
</evidence>
<dbReference type="SMART" id="SM00399">
    <property type="entry name" value="ZnF_C4"/>
    <property type="match status" value="1"/>
</dbReference>
<feature type="compositionally biased region" description="Low complexity" evidence="11">
    <location>
        <begin position="404"/>
        <end position="415"/>
    </location>
</feature>
<dbReference type="PROSITE" id="PS51030">
    <property type="entry name" value="NUCLEAR_REC_DBD_2"/>
    <property type="match status" value="1"/>
</dbReference>
<comment type="subcellular location">
    <subcellularLocation>
        <location evidence="1">Cytoplasm</location>
    </subcellularLocation>
</comment>
<feature type="region of interest" description="Disordered" evidence="11">
    <location>
        <begin position="1266"/>
        <end position="1327"/>
    </location>
</feature>
<keyword evidence="7" id="KW-0238">DNA-binding</keyword>
<keyword evidence="6" id="KW-0805">Transcription regulation</keyword>
<evidence type="ECO:0000259" key="13">
    <source>
        <dbReference type="PROSITE" id="PS51843"/>
    </source>
</evidence>
<feature type="compositionally biased region" description="Low complexity" evidence="11">
    <location>
        <begin position="954"/>
        <end position="965"/>
    </location>
</feature>
<feature type="compositionally biased region" description="Basic and acidic residues" evidence="11">
    <location>
        <begin position="833"/>
        <end position="849"/>
    </location>
</feature>
<dbReference type="InterPro" id="IPR000536">
    <property type="entry name" value="Nucl_hrmn_rcpt_lig-bd"/>
</dbReference>
<keyword evidence="9" id="KW-0675">Receptor</keyword>
<dbReference type="InterPro" id="IPR035500">
    <property type="entry name" value="NHR-like_dom_sf"/>
</dbReference>
<feature type="compositionally biased region" description="Polar residues" evidence="11">
    <location>
        <begin position="907"/>
        <end position="916"/>
    </location>
</feature>
<dbReference type="PRINTS" id="PR00546">
    <property type="entry name" value="THYROIDHORMR"/>
</dbReference>
<feature type="compositionally biased region" description="Polar residues" evidence="11">
    <location>
        <begin position="447"/>
        <end position="458"/>
    </location>
</feature>
<dbReference type="InterPro" id="IPR013088">
    <property type="entry name" value="Znf_NHR/GATA"/>
</dbReference>
<evidence type="ECO:0000256" key="10">
    <source>
        <dbReference type="ARBA" id="ARBA00023242"/>
    </source>
</evidence>
<evidence type="ECO:0000256" key="2">
    <source>
        <dbReference type="ARBA" id="ARBA00008092"/>
    </source>
</evidence>
<evidence type="ECO:0000256" key="9">
    <source>
        <dbReference type="ARBA" id="ARBA00023170"/>
    </source>
</evidence>
<dbReference type="EMBL" id="JAODUP010000292">
    <property type="protein sequence ID" value="KAK2153572.1"/>
    <property type="molecule type" value="Genomic_DNA"/>
</dbReference>
<dbReference type="PRINTS" id="PR00047">
    <property type="entry name" value="STROIDFINGER"/>
</dbReference>
<dbReference type="PANTHER" id="PTHR24082:SF473">
    <property type="entry name" value="ECDYSONE-INDUCED PROTEIN 75B, ISOFORM B"/>
    <property type="match status" value="1"/>
</dbReference>
<dbReference type="GO" id="GO:0000122">
    <property type="term" value="P:negative regulation of transcription by RNA polymerase II"/>
    <property type="evidence" value="ECO:0007669"/>
    <property type="project" value="TreeGrafter"/>
</dbReference>
<dbReference type="Pfam" id="PF00105">
    <property type="entry name" value="zf-C4"/>
    <property type="match status" value="1"/>
</dbReference>
<dbReference type="SUPFAM" id="SSF57716">
    <property type="entry name" value="Glucocorticoid receptor-like (DNA-binding domain)"/>
    <property type="match status" value="1"/>
</dbReference>
<feature type="region of interest" description="Disordered" evidence="11">
    <location>
        <begin position="397"/>
        <end position="458"/>
    </location>
</feature>
<evidence type="ECO:0000256" key="6">
    <source>
        <dbReference type="ARBA" id="ARBA00023015"/>
    </source>
</evidence>
<evidence type="ECO:0000313" key="15">
    <source>
        <dbReference type="Proteomes" id="UP001208570"/>
    </source>
</evidence>
<feature type="compositionally biased region" description="Polar residues" evidence="11">
    <location>
        <begin position="1111"/>
        <end position="1130"/>
    </location>
</feature>
<dbReference type="GO" id="GO:0045944">
    <property type="term" value="P:positive regulation of transcription by RNA polymerase II"/>
    <property type="evidence" value="ECO:0007669"/>
    <property type="project" value="TreeGrafter"/>
</dbReference>
<gene>
    <name evidence="14" type="ORF">LSH36_292g02022</name>
</gene>
<feature type="compositionally biased region" description="Low complexity" evidence="11">
    <location>
        <begin position="917"/>
        <end position="932"/>
    </location>
</feature>
<keyword evidence="15" id="KW-1185">Reference proteome</keyword>
<feature type="region of interest" description="Disordered" evidence="11">
    <location>
        <begin position="907"/>
        <end position="996"/>
    </location>
</feature>
<keyword evidence="5" id="KW-0862">Zinc</keyword>
<dbReference type="InterPro" id="IPR001728">
    <property type="entry name" value="ThyrH_rcpt"/>
</dbReference>
<evidence type="ECO:0000256" key="4">
    <source>
        <dbReference type="ARBA" id="ARBA00022771"/>
    </source>
</evidence>
<sequence length="1327" mass="146268">MYGISLVEHYLYSLPEYHLEFQRKNYIEVYSYNGLLATRKVIEFDGNTVLCRVCGDKASGFHYGVHACEGCKGFFRRSIQQKIQYRPCLKNQMCNIMRVNRNRCQYCRLRKCIAVGMSRDAVRFGRVPKREKAKILEQMQKVNAQLQGNLLNDALGDTSEVTDQVIAAHQQFCDFTQACPLSPVPEQMEGLHKWDEFSNCFTPAIRNVVSFAKSIPGFIVFSQEDQAGTFEVLLIHLACLFDGQTNTMMFTNGCLYQKLPQRGNTSAGFLLDSMFDFAGRLNQLHLTDNEVALFSALVITAPDRPGLRYQDQVQRVQSVLSCGLQKLMKVNHAEEPAIFSKLLMMVPDLRTLNTLHSEKLLGLTVPPSESTQNDLELERVLPHSISPPNQMPLQAKVEQCPMRSSSPSSYQDMSSLGKEYPMPSYPLPMAHSGKHSTETPGGIPSKHPTSPQQPVAAQQLSINPTNKELILQTPFGSFHRQTMTSMQLPAEQLPATNLGANLKSAGGNSVEGSSINPGQEACCPKAGDKCPMSRVPSDSCLSNNPDDFIDADLHHHKSNNHRVISKMDVRRLVIDPTVPDSYRKRLLEGTDHVPVEGPRKRLAESMDCEIDPKVGNHLFLAKLWEYDMRSSRSNSLSSSSSMESTDSAYRTISNPGTPRSHYEMVRSPYSSPSDVPARAGTVATPSNLTRVTEEKIVEEKINDSSHSAQGKDVHDGRPVSKLPTLRQILLSGPAIDGKIASDKSHQSDSGADSQEELNDSPDKHYFLHKKLKLKQCLSDYDRDSGQFRTRASSFSTVVSRMRTHMEPHFVKPRSVEAPPRLTTRSPPAITDWTGDKMQETNPDRAEKPIRNPGSYLKEGSQELNSPRPLATFATTKSPVSEMVLCKEDEDPTKEDNLETKMSYVSVQSPHTGDTTQSSALLCSSGPSYSSSSAMPQNIPAQSTSKSPVPCLAVETSSSNSMTESNRLLPNPAFGNADKSRHSPNRPSCTKPSERHPELLSRLTSAPKVNGLIGGVHGLASINTERRCNVRDASKTPPPLLYPVQENIHRSGAYSEQSPPSLLPVASHATMQQTPIPSQHGLLDSSHNHLTAISSLKDKLLKRIDSQENLNLLPQHAPWQSTAQPAPTNKHMQPDYRMPPVERRSPKDGPVKNPTGISGCHENLMPRRSPPPMPTPSSGNGGAMRSQPPIPHYPTPNGTLPVPFPPSSVGFYPGGAIPGNMHPALLFNPAAHFQALQQLQVQAAQIQQQMAHMTNFAARKAIEQKSVHAESPASGSGLRDASNLTSFRPAVTGPHRHPAQMSKDLEPINLTKDQRNASQSSYIKPEPV</sequence>
<dbReference type="PROSITE" id="PS51843">
    <property type="entry name" value="NR_LBD"/>
    <property type="match status" value="1"/>
</dbReference>
<feature type="compositionally biased region" description="Basic and acidic residues" evidence="11">
    <location>
        <begin position="1139"/>
        <end position="1149"/>
    </location>
</feature>
<dbReference type="GO" id="GO:0005737">
    <property type="term" value="C:cytoplasm"/>
    <property type="evidence" value="ECO:0007669"/>
    <property type="project" value="UniProtKB-SubCell"/>
</dbReference>
<dbReference type="FunFam" id="3.30.50.10:FF:000013">
    <property type="entry name" value="Nuclear receptor subfamily 1 group D member 2"/>
    <property type="match status" value="1"/>
</dbReference>
<dbReference type="CDD" id="cd07166">
    <property type="entry name" value="NR_DBD_REV_ERB"/>
    <property type="match status" value="1"/>
</dbReference>
<feature type="domain" description="NR LBD" evidence="13">
    <location>
        <begin position="157"/>
        <end position="382"/>
    </location>
</feature>
<dbReference type="PANTHER" id="PTHR24082">
    <property type="entry name" value="NUCLEAR HORMONE RECEPTOR"/>
    <property type="match status" value="1"/>
</dbReference>
<evidence type="ECO:0000256" key="8">
    <source>
        <dbReference type="ARBA" id="ARBA00023163"/>
    </source>
</evidence>
<dbReference type="SMART" id="SM00430">
    <property type="entry name" value="HOLI"/>
    <property type="match status" value="1"/>
</dbReference>
<reference evidence="14" key="1">
    <citation type="journal article" date="2023" name="Mol. Biol. Evol.">
        <title>Third-Generation Sequencing Reveals the Adaptive Role of the Epigenome in Three Deep-Sea Polychaetes.</title>
        <authorList>
            <person name="Perez M."/>
            <person name="Aroh O."/>
            <person name="Sun Y."/>
            <person name="Lan Y."/>
            <person name="Juniper S.K."/>
            <person name="Young C.R."/>
            <person name="Angers B."/>
            <person name="Qian P.Y."/>
        </authorList>
    </citation>
    <scope>NUCLEOTIDE SEQUENCE</scope>
    <source>
        <strain evidence="14">P08H-3</strain>
    </source>
</reference>